<keyword evidence="1" id="KW-0812">Transmembrane</keyword>
<evidence type="ECO:0000256" key="1">
    <source>
        <dbReference type="SAM" id="Phobius"/>
    </source>
</evidence>
<keyword evidence="1" id="KW-0472">Membrane</keyword>
<name>A0A645BL46_9ZZZZ</name>
<sequence length="48" mass="5789">MSFDDLNRNLTVMFIVRFLLILSKKHVIVMIKQLEVKQMSCLEYKCLR</sequence>
<gene>
    <name evidence="2" type="ORF">SDC9_113097</name>
</gene>
<protein>
    <submittedName>
        <fullName evidence="2">Uncharacterized protein</fullName>
    </submittedName>
</protein>
<dbReference type="EMBL" id="VSSQ01020937">
    <property type="protein sequence ID" value="MPM66190.1"/>
    <property type="molecule type" value="Genomic_DNA"/>
</dbReference>
<reference evidence="2" key="1">
    <citation type="submission" date="2019-08" db="EMBL/GenBank/DDBJ databases">
        <authorList>
            <person name="Kucharzyk K."/>
            <person name="Murdoch R.W."/>
            <person name="Higgins S."/>
            <person name="Loffler F."/>
        </authorList>
    </citation>
    <scope>NUCLEOTIDE SEQUENCE</scope>
</reference>
<feature type="transmembrane region" description="Helical" evidence="1">
    <location>
        <begin position="6"/>
        <end position="23"/>
    </location>
</feature>
<proteinExistence type="predicted"/>
<keyword evidence="1" id="KW-1133">Transmembrane helix</keyword>
<accession>A0A645BL46</accession>
<organism evidence="2">
    <name type="scientific">bioreactor metagenome</name>
    <dbReference type="NCBI Taxonomy" id="1076179"/>
    <lineage>
        <taxon>unclassified sequences</taxon>
        <taxon>metagenomes</taxon>
        <taxon>ecological metagenomes</taxon>
    </lineage>
</organism>
<dbReference type="AlphaFoldDB" id="A0A645BL46"/>
<evidence type="ECO:0000313" key="2">
    <source>
        <dbReference type="EMBL" id="MPM66190.1"/>
    </source>
</evidence>
<comment type="caution">
    <text evidence="2">The sequence shown here is derived from an EMBL/GenBank/DDBJ whole genome shotgun (WGS) entry which is preliminary data.</text>
</comment>